<gene>
    <name evidence="3" type="ORF">SAMN02745149_00063</name>
</gene>
<dbReference type="EMBL" id="FUWG01000002">
    <property type="protein sequence ID" value="SJZ29561.1"/>
    <property type="molecule type" value="Genomic_DNA"/>
</dbReference>
<evidence type="ECO:0000259" key="2">
    <source>
        <dbReference type="PROSITE" id="PS50943"/>
    </source>
</evidence>
<accession>A0A1T4JHG7</accession>
<dbReference type="PANTHER" id="PTHR46558:SF4">
    <property type="entry name" value="DNA-BIDING PHAGE PROTEIN"/>
    <property type="match status" value="1"/>
</dbReference>
<dbReference type="RefSeq" id="WP_078931990.1">
    <property type="nucleotide sequence ID" value="NZ_FUWG01000002.1"/>
</dbReference>
<dbReference type="CDD" id="cd00093">
    <property type="entry name" value="HTH_XRE"/>
    <property type="match status" value="1"/>
</dbReference>
<protein>
    <submittedName>
        <fullName evidence="3">DNA-binding transcriptional regulator, XRE-family HTH domain</fullName>
    </submittedName>
</protein>
<dbReference type="GO" id="GO:0003677">
    <property type="term" value="F:DNA binding"/>
    <property type="evidence" value="ECO:0007669"/>
    <property type="project" value="UniProtKB-KW"/>
</dbReference>
<dbReference type="AlphaFoldDB" id="A0A1T4JHG7"/>
<dbReference type="Pfam" id="PF01381">
    <property type="entry name" value="HTH_3"/>
    <property type="match status" value="1"/>
</dbReference>
<dbReference type="STRING" id="261392.SAMN02745149_00063"/>
<keyword evidence="1 3" id="KW-0238">DNA-binding</keyword>
<dbReference type="PROSITE" id="PS50943">
    <property type="entry name" value="HTH_CROC1"/>
    <property type="match status" value="1"/>
</dbReference>
<dbReference type="Gene3D" id="1.10.260.40">
    <property type="entry name" value="lambda repressor-like DNA-binding domains"/>
    <property type="match status" value="1"/>
</dbReference>
<keyword evidence="4" id="KW-1185">Reference proteome</keyword>
<dbReference type="InterPro" id="IPR001387">
    <property type="entry name" value="Cro/C1-type_HTH"/>
</dbReference>
<dbReference type="PANTHER" id="PTHR46558">
    <property type="entry name" value="TRACRIPTIONAL REGULATORY PROTEIN-RELATED-RELATED"/>
    <property type="match status" value="1"/>
</dbReference>
<dbReference type="Proteomes" id="UP000190423">
    <property type="component" value="Unassembled WGS sequence"/>
</dbReference>
<feature type="domain" description="HTH cro/C1-type" evidence="2">
    <location>
        <begin position="7"/>
        <end position="61"/>
    </location>
</feature>
<organism evidence="3 4">
    <name type="scientific">Treponema porcinum</name>
    <dbReference type="NCBI Taxonomy" id="261392"/>
    <lineage>
        <taxon>Bacteria</taxon>
        <taxon>Pseudomonadati</taxon>
        <taxon>Spirochaetota</taxon>
        <taxon>Spirochaetia</taxon>
        <taxon>Spirochaetales</taxon>
        <taxon>Treponemataceae</taxon>
        <taxon>Treponema</taxon>
    </lineage>
</organism>
<proteinExistence type="predicted"/>
<evidence type="ECO:0000313" key="4">
    <source>
        <dbReference type="Proteomes" id="UP000190423"/>
    </source>
</evidence>
<dbReference type="SUPFAM" id="SSF47413">
    <property type="entry name" value="lambda repressor-like DNA-binding domains"/>
    <property type="match status" value="1"/>
</dbReference>
<sequence length="299" mass="34088">MTFADKLKELRNGKNMSQEQLAEKLYVSRQAITKWETGAGLPDIENIVAISALFNESLDSLLSNEKSLFSKHEFLYESRTEYDLDEEKQIDVKIGAAREVIVERTCEEKIQILLASNRLNYLKQQAKVKIDECSRRMDVLVKHSPDFTDMSAKEDLFVFVRIPQRFVAHLELSGIIDTLRVRDIHLDNLEVGGKMKNGIFTNASGHIELDVWSDMTVDVDSFKGKIDFNQIHATSVLNVKSGSCYLRRVGTRNRFIDKNGAPIELAKSRRNDSTESEKIKEYDFIAEIAGFGSELKVCR</sequence>
<dbReference type="OrthoDB" id="9801008at2"/>
<evidence type="ECO:0000256" key="1">
    <source>
        <dbReference type="ARBA" id="ARBA00023125"/>
    </source>
</evidence>
<dbReference type="InterPro" id="IPR010982">
    <property type="entry name" value="Lambda_DNA-bd_dom_sf"/>
</dbReference>
<name>A0A1T4JHG7_TREPO</name>
<evidence type="ECO:0000313" key="3">
    <source>
        <dbReference type="EMBL" id="SJZ29561.1"/>
    </source>
</evidence>
<dbReference type="SMART" id="SM00530">
    <property type="entry name" value="HTH_XRE"/>
    <property type="match status" value="1"/>
</dbReference>
<dbReference type="GeneID" id="78315387"/>
<reference evidence="3 4" key="1">
    <citation type="submission" date="2017-02" db="EMBL/GenBank/DDBJ databases">
        <authorList>
            <person name="Peterson S.W."/>
        </authorList>
    </citation>
    <scope>NUCLEOTIDE SEQUENCE [LARGE SCALE GENOMIC DNA]</scope>
    <source>
        <strain evidence="3 4">ATCC BAA-908</strain>
    </source>
</reference>